<geneLocation type="plasmid" evidence="1 2">
    <name>p2-125</name>
</geneLocation>
<keyword evidence="1" id="KW-0645">Protease</keyword>
<protein>
    <submittedName>
        <fullName evidence="1">Clp protease</fullName>
    </submittedName>
</protein>
<dbReference type="AlphaFoldDB" id="A0A515D5Z1"/>
<dbReference type="GO" id="GO:0006508">
    <property type="term" value="P:proteolysis"/>
    <property type="evidence" value="ECO:0007669"/>
    <property type="project" value="UniProtKB-KW"/>
</dbReference>
<name>A0A515D5Z1_SERLI</name>
<dbReference type="Proteomes" id="UP000317572">
    <property type="component" value="Plasmid p2-125"/>
</dbReference>
<sequence length="56" mass="6206">MGKPAAATEVTRVFLARADVSLLKEQYSGEAGEQFARAIRENCTARVSLKQNKEHK</sequence>
<dbReference type="EMBL" id="CP033895">
    <property type="protein sequence ID" value="QDL35843.1"/>
    <property type="molecule type" value="Genomic_DNA"/>
</dbReference>
<gene>
    <name evidence="1" type="ORF">EGO53_28780</name>
</gene>
<evidence type="ECO:0000313" key="1">
    <source>
        <dbReference type="EMBL" id="QDL35843.1"/>
    </source>
</evidence>
<proteinExistence type="predicted"/>
<keyword evidence="1" id="KW-0378">Hydrolase</keyword>
<evidence type="ECO:0000313" key="2">
    <source>
        <dbReference type="Proteomes" id="UP000317572"/>
    </source>
</evidence>
<organism evidence="1 2">
    <name type="scientific">Serratia liquefaciens</name>
    <dbReference type="NCBI Taxonomy" id="614"/>
    <lineage>
        <taxon>Bacteria</taxon>
        <taxon>Pseudomonadati</taxon>
        <taxon>Pseudomonadota</taxon>
        <taxon>Gammaproteobacteria</taxon>
        <taxon>Enterobacterales</taxon>
        <taxon>Yersiniaceae</taxon>
        <taxon>Serratia</taxon>
    </lineage>
</organism>
<accession>A0A515D5Z1</accession>
<keyword evidence="1" id="KW-0614">Plasmid</keyword>
<dbReference type="GO" id="GO:0008233">
    <property type="term" value="F:peptidase activity"/>
    <property type="evidence" value="ECO:0007669"/>
    <property type="project" value="UniProtKB-KW"/>
</dbReference>
<reference evidence="1 2" key="1">
    <citation type="submission" date="2018-11" db="EMBL/GenBank/DDBJ databases">
        <title>The first complete genome of Serratia liquefaciens isolated from metalophyte plant revel distinctness adaptive mechanisms in an extreme habitat.</title>
        <authorList>
            <person name="Caneschi W.L."/>
            <person name="Sanchez A.B."/>
            <person name="Felestrino E.B."/>
            <person name="Assis R.A.B."/>
            <person name="Lemes C.G.C."/>
            <person name="Cordeiro I.F."/>
            <person name="Fonseca N.P."/>
            <person name="Villa M."/>
            <person name="Vieira I.T."/>
            <person name="Moraes L.A."/>
            <person name="Kamino L.H.Y."/>
            <person name="do Carmo F."/>
            <person name="Garcia C.M."/>
            <person name="Almeida N.F."/>
            <person name="Silva R.S."/>
            <person name="Ferro J.A."/>
            <person name="Ferro M.I.T."/>
            <person name="Varani A.M."/>
            <person name="Ferreira R.M."/>
            <person name="dos Santos V.L."/>
            <person name="Silva U.C."/>
            <person name="Setubal J.C."/>
            <person name="Moreira L.M."/>
        </authorList>
    </citation>
    <scope>NUCLEOTIDE SEQUENCE [LARGE SCALE GENOMIC DNA]</scope>
    <source>
        <strain evidence="1 2">FG3</strain>
        <plasmid evidence="1 2">p2-125</plasmid>
    </source>
</reference>